<feature type="transmembrane region" description="Helical" evidence="1">
    <location>
        <begin position="12"/>
        <end position="31"/>
    </location>
</feature>
<evidence type="ECO:0000313" key="3">
    <source>
        <dbReference type="Proteomes" id="UP000050934"/>
    </source>
</evidence>
<dbReference type="AlphaFoldDB" id="A0A0R2I1X1"/>
<keyword evidence="1" id="KW-0472">Membrane</keyword>
<proteinExistence type="predicted"/>
<comment type="caution">
    <text evidence="2">The sequence shown here is derived from an EMBL/GenBank/DDBJ whole genome shotgun (WGS) entry which is preliminary data.</text>
</comment>
<dbReference type="PATRIC" id="fig|396268.3.peg.226"/>
<protein>
    <submittedName>
        <fullName evidence="2">Uncharacterized protein</fullName>
    </submittedName>
</protein>
<dbReference type="RefSeq" id="WP_157051195.1">
    <property type="nucleotide sequence ID" value="NZ_JQBW01000006.1"/>
</dbReference>
<organism evidence="2 3">
    <name type="scientific">Limosilactobacillus secaliphilus</name>
    <dbReference type="NCBI Taxonomy" id="396268"/>
    <lineage>
        <taxon>Bacteria</taxon>
        <taxon>Bacillati</taxon>
        <taxon>Bacillota</taxon>
        <taxon>Bacilli</taxon>
        <taxon>Lactobacillales</taxon>
        <taxon>Lactobacillaceae</taxon>
        <taxon>Limosilactobacillus</taxon>
    </lineage>
</organism>
<dbReference type="EMBL" id="JQBW01000006">
    <property type="protein sequence ID" value="KRN59187.1"/>
    <property type="molecule type" value="Genomic_DNA"/>
</dbReference>
<evidence type="ECO:0000256" key="1">
    <source>
        <dbReference type="SAM" id="Phobius"/>
    </source>
</evidence>
<feature type="transmembrane region" description="Helical" evidence="1">
    <location>
        <begin position="43"/>
        <end position="64"/>
    </location>
</feature>
<feature type="transmembrane region" description="Helical" evidence="1">
    <location>
        <begin position="70"/>
        <end position="91"/>
    </location>
</feature>
<keyword evidence="1" id="KW-1133">Transmembrane helix</keyword>
<gene>
    <name evidence="2" type="ORF">IV45_GL000225</name>
</gene>
<reference evidence="2 3" key="1">
    <citation type="journal article" date="2015" name="Genome Announc.">
        <title>Expanding the biotechnology potential of lactobacilli through comparative genomics of 213 strains and associated genera.</title>
        <authorList>
            <person name="Sun Z."/>
            <person name="Harris H.M."/>
            <person name="McCann A."/>
            <person name="Guo C."/>
            <person name="Argimon S."/>
            <person name="Zhang W."/>
            <person name="Yang X."/>
            <person name="Jeffery I.B."/>
            <person name="Cooney J.C."/>
            <person name="Kagawa T.F."/>
            <person name="Liu W."/>
            <person name="Song Y."/>
            <person name="Salvetti E."/>
            <person name="Wrobel A."/>
            <person name="Rasinkangas P."/>
            <person name="Parkhill J."/>
            <person name="Rea M.C."/>
            <person name="O'Sullivan O."/>
            <person name="Ritari J."/>
            <person name="Douillard F.P."/>
            <person name="Paul Ross R."/>
            <person name="Yang R."/>
            <person name="Briner A.E."/>
            <person name="Felis G.E."/>
            <person name="de Vos W.M."/>
            <person name="Barrangou R."/>
            <person name="Klaenhammer T.R."/>
            <person name="Caufield P.W."/>
            <person name="Cui Y."/>
            <person name="Zhang H."/>
            <person name="O'Toole P.W."/>
        </authorList>
    </citation>
    <scope>NUCLEOTIDE SEQUENCE [LARGE SCALE GENOMIC DNA]</scope>
    <source>
        <strain evidence="2 3">DSM 17896</strain>
    </source>
</reference>
<accession>A0A0R2I1X1</accession>
<keyword evidence="1" id="KW-0812">Transmembrane</keyword>
<evidence type="ECO:0000313" key="2">
    <source>
        <dbReference type="EMBL" id="KRN59187.1"/>
    </source>
</evidence>
<keyword evidence="3" id="KW-1185">Reference proteome</keyword>
<sequence length="120" mass="13743">MVEIIGWRDEVLVFAYFLVFSLLFLICLHLGLNATIEKRVSKWLVLCRLSISALVIGKIVQLLRNLHFSWGINLIQALLLIVVMMLIEMGFRRKRLTFGDPHLNLVLEVLSLSVAIITLI</sequence>
<name>A0A0R2I1X1_9LACO</name>
<dbReference type="Proteomes" id="UP000050934">
    <property type="component" value="Unassembled WGS sequence"/>
</dbReference>